<dbReference type="EMBL" id="JSVA01000009">
    <property type="protein sequence ID" value="KOF02952.1"/>
    <property type="molecule type" value="Genomic_DNA"/>
</dbReference>
<dbReference type="AlphaFoldDB" id="A0A0L8AL51"/>
<dbReference type="Proteomes" id="UP000036908">
    <property type="component" value="Unassembled WGS sequence"/>
</dbReference>
<evidence type="ECO:0008006" key="3">
    <source>
        <dbReference type="Google" id="ProtNLM"/>
    </source>
</evidence>
<proteinExistence type="predicted"/>
<reference evidence="2" key="1">
    <citation type="submission" date="2014-11" db="EMBL/GenBank/DDBJ databases">
        <title>Genome sequencing of Roseivirga sp. D-25.</title>
        <authorList>
            <person name="Selvaratnam C."/>
            <person name="Thevarajoo S."/>
            <person name="Goh K.M."/>
            <person name="Eee R."/>
            <person name="Chan K.-G."/>
            <person name="Chong C.S."/>
        </authorList>
    </citation>
    <scope>NUCLEOTIDE SEQUENCE [LARGE SCALE GENOMIC DNA]</scope>
    <source>
        <strain evidence="2">D-25</strain>
    </source>
</reference>
<name>A0A0L8AL51_9BACT</name>
<organism evidence="1 2">
    <name type="scientific">Roseivirga seohaensis subsp. aquiponti</name>
    <dbReference type="NCBI Taxonomy" id="1566026"/>
    <lineage>
        <taxon>Bacteria</taxon>
        <taxon>Pseudomonadati</taxon>
        <taxon>Bacteroidota</taxon>
        <taxon>Cytophagia</taxon>
        <taxon>Cytophagales</taxon>
        <taxon>Roseivirgaceae</taxon>
        <taxon>Roseivirga</taxon>
    </lineage>
</organism>
<gene>
    <name evidence="1" type="ORF">OB69_08950</name>
</gene>
<evidence type="ECO:0000313" key="1">
    <source>
        <dbReference type="EMBL" id="KOF02952.1"/>
    </source>
</evidence>
<evidence type="ECO:0000313" key="2">
    <source>
        <dbReference type="Proteomes" id="UP000036908"/>
    </source>
</evidence>
<sequence>MDIKAKKLHFIQEVLALTNEKVIDKLESLLKREKLKKAKNTSAHDLLGVMTKDEAHDMKKEIEAACENINEEDWK</sequence>
<keyword evidence="2" id="KW-1185">Reference proteome</keyword>
<accession>A0A0L8AL51</accession>
<dbReference type="PATRIC" id="fig|1566026.4.peg.3623"/>
<comment type="caution">
    <text evidence="1">The sequence shown here is derived from an EMBL/GenBank/DDBJ whole genome shotgun (WGS) entry which is preliminary data.</text>
</comment>
<dbReference type="RefSeq" id="WP_053223377.1">
    <property type="nucleotide sequence ID" value="NZ_JSVA01000009.1"/>
</dbReference>
<protein>
    <recommendedName>
        <fullName evidence="3">DUF2281 domain-containing protein</fullName>
    </recommendedName>
</protein>